<comment type="subcellular location">
    <subcellularLocation>
        <location evidence="1 6">Cytoplasm</location>
        <location evidence="1 6">Nucleoid</location>
    </subcellularLocation>
</comment>
<evidence type="ECO:0000256" key="2">
    <source>
        <dbReference type="ARBA" id="ARBA00008657"/>
    </source>
</evidence>
<sequence>MWFKQVSFFVLPQDAALNLEDMQTKLEEARFKPCQGLDWKSEGFARAVPFREDLVFNAQDSWRLSLRQEDKVLPASVIREILDEKVAEIQATDGRNVGRKEKMELKEQITDDLLPRAFTRSRYSEAIIDVPGQLLLVNQSNSNKSENFVSQLRQALGGLPASLPRTAESPTTLMTAWLEQSEAAGNFELDSDCELKGVGDVAPVIKISKQDLAADEVKQHLEHGKICTQLGLIWNEQVRFVLNEDLSLKRIQYLDMLQEEAANQGDDMESLMTATQIIMTQNLSLLIHELIEHLGGLQAA</sequence>
<name>A0ABY4DY64_9NEIS</name>
<dbReference type="Pfam" id="PF04381">
    <property type="entry name" value="RdgC"/>
    <property type="match status" value="1"/>
</dbReference>
<dbReference type="Proteomes" id="UP000832011">
    <property type="component" value="Chromosome"/>
</dbReference>
<gene>
    <name evidence="6" type="primary">rdgC</name>
    <name evidence="7" type="ORF">LVJ82_13435</name>
</gene>
<dbReference type="InterPro" id="IPR007476">
    <property type="entry name" value="RdgC"/>
</dbReference>
<keyword evidence="4 6" id="KW-0963">Cytoplasm</keyword>
<evidence type="ECO:0000256" key="5">
    <source>
        <dbReference type="ARBA" id="ARBA00023172"/>
    </source>
</evidence>
<dbReference type="PANTHER" id="PTHR38103">
    <property type="entry name" value="RECOMBINATION-ASSOCIATED PROTEIN RDGC"/>
    <property type="match status" value="1"/>
</dbReference>
<accession>A0ABY4DY64</accession>
<dbReference type="HAMAP" id="MF_00194">
    <property type="entry name" value="RdgC"/>
    <property type="match status" value="1"/>
</dbReference>
<evidence type="ECO:0000256" key="1">
    <source>
        <dbReference type="ARBA" id="ARBA00004453"/>
    </source>
</evidence>
<dbReference type="RefSeq" id="WP_058357853.1">
    <property type="nucleotide sequence ID" value="NZ_CABKVG010000010.1"/>
</dbReference>
<organism evidence="7 8">
    <name type="scientific">Vitreoscilla massiliensis</name>
    <dbReference type="NCBI Taxonomy" id="1689272"/>
    <lineage>
        <taxon>Bacteria</taxon>
        <taxon>Pseudomonadati</taxon>
        <taxon>Pseudomonadota</taxon>
        <taxon>Betaproteobacteria</taxon>
        <taxon>Neisseriales</taxon>
        <taxon>Neisseriaceae</taxon>
        <taxon>Vitreoscilla</taxon>
    </lineage>
</organism>
<comment type="similarity">
    <text evidence="2 6">Belongs to the RdgC family.</text>
</comment>
<keyword evidence="5 6" id="KW-0233">DNA recombination</keyword>
<dbReference type="NCBIfam" id="NF001464">
    <property type="entry name" value="PRK00321.1-5"/>
    <property type="match status" value="1"/>
</dbReference>
<reference evidence="7 8" key="1">
    <citation type="journal article" date="2022" name="Res Sq">
        <title>Evolution of multicellular longitudinally dividing oral cavity symbionts (Neisseriaceae).</title>
        <authorList>
            <person name="Nyongesa S."/>
            <person name="Weber P."/>
            <person name="Bernet E."/>
            <person name="Pullido F."/>
            <person name="Nieckarz M."/>
            <person name="Delaby M."/>
            <person name="Nieves C."/>
            <person name="Viehboeck T."/>
            <person name="Krause N."/>
            <person name="Rivera-Millot A."/>
            <person name="Nakamura A."/>
            <person name="Vischer N."/>
            <person name="VanNieuwenhze M."/>
            <person name="Brun Y."/>
            <person name="Cava F."/>
            <person name="Bulgheresi S."/>
            <person name="Veyrier F."/>
        </authorList>
    </citation>
    <scope>NUCLEOTIDE SEQUENCE [LARGE SCALE GENOMIC DNA]</scope>
    <source>
        <strain evidence="7 8">SN4</strain>
    </source>
</reference>
<dbReference type="EMBL" id="CP091511">
    <property type="protein sequence ID" value="UOO88463.1"/>
    <property type="molecule type" value="Genomic_DNA"/>
</dbReference>
<protein>
    <recommendedName>
        <fullName evidence="3 6">Recombination-associated protein RdgC</fullName>
    </recommendedName>
</protein>
<proteinExistence type="inferred from homology"/>
<evidence type="ECO:0000313" key="8">
    <source>
        <dbReference type="Proteomes" id="UP000832011"/>
    </source>
</evidence>
<comment type="function">
    <text evidence="6">May be involved in recombination.</text>
</comment>
<keyword evidence="8" id="KW-1185">Reference proteome</keyword>
<evidence type="ECO:0000256" key="6">
    <source>
        <dbReference type="HAMAP-Rule" id="MF_00194"/>
    </source>
</evidence>
<evidence type="ECO:0000256" key="4">
    <source>
        <dbReference type="ARBA" id="ARBA00022490"/>
    </source>
</evidence>
<dbReference type="PANTHER" id="PTHR38103:SF1">
    <property type="entry name" value="RECOMBINATION-ASSOCIATED PROTEIN RDGC"/>
    <property type="match status" value="1"/>
</dbReference>
<evidence type="ECO:0000256" key="3">
    <source>
        <dbReference type="ARBA" id="ARBA00022296"/>
    </source>
</evidence>
<evidence type="ECO:0000313" key="7">
    <source>
        <dbReference type="EMBL" id="UOO88463.1"/>
    </source>
</evidence>